<sequence>MDTKTLQALDLTGLKVLIAKALSVDESLVRDSYSKTLNDKAAYLTLHLLTSTQKGREYKFIEGEKEVITSTREAIVSVNAFGKNANFIIEKLNTLFYSSECLKELKILGLGLVTISPIRNLSQIVGGGVEERASIDLTLSYINRVEVSQNEIKKAEIKTADFGIKVNR</sequence>
<reference evidence="2" key="1">
    <citation type="journal article" date="2021" name="Proc. Natl. Acad. Sci. U.S.A.">
        <title>A Catalog of Tens of Thousands of Viruses from Human Metagenomes Reveals Hidden Associations with Chronic Diseases.</title>
        <authorList>
            <person name="Tisza M.J."/>
            <person name="Buck C.B."/>
        </authorList>
    </citation>
    <scope>NUCLEOTIDE SEQUENCE</scope>
    <source>
        <strain evidence="2">CtSmR6</strain>
    </source>
</reference>
<protein>
    <recommendedName>
        <fullName evidence="1">Phage neck terminator protein gp12-like domain-containing protein</fullName>
    </recommendedName>
</protein>
<dbReference type="InterPro" id="IPR057087">
    <property type="entry name" value="Gp12-like"/>
</dbReference>
<organism evidence="2">
    <name type="scientific">Siphoviridae sp. ctSmR6</name>
    <dbReference type="NCBI Taxonomy" id="2827873"/>
    <lineage>
        <taxon>Viruses</taxon>
        <taxon>Duplodnaviria</taxon>
        <taxon>Heunggongvirae</taxon>
        <taxon>Uroviricota</taxon>
        <taxon>Caudoviricetes</taxon>
    </lineage>
</organism>
<dbReference type="NCBIfam" id="NF047498">
    <property type="entry name" value="LIC_12616_fam"/>
    <property type="match status" value="1"/>
</dbReference>
<dbReference type="Pfam" id="PF23961">
    <property type="entry name" value="Phage_tail_terminator_9"/>
    <property type="match status" value="1"/>
</dbReference>
<evidence type="ECO:0000313" key="2">
    <source>
        <dbReference type="EMBL" id="DAF63853.1"/>
    </source>
</evidence>
<name>A0A8S5TKN5_9CAUD</name>
<feature type="domain" description="Phage neck terminator protein gp12-like" evidence="1">
    <location>
        <begin position="29"/>
        <end position="158"/>
    </location>
</feature>
<dbReference type="EMBL" id="BK032844">
    <property type="protein sequence ID" value="DAF63853.1"/>
    <property type="molecule type" value="Genomic_DNA"/>
</dbReference>
<accession>A0A8S5TKN5</accession>
<proteinExistence type="predicted"/>
<evidence type="ECO:0000259" key="1">
    <source>
        <dbReference type="Pfam" id="PF23961"/>
    </source>
</evidence>